<dbReference type="PRINTS" id="PR00295">
    <property type="entry name" value="STEFINA"/>
</dbReference>
<evidence type="ECO:0000313" key="8">
    <source>
        <dbReference type="Proteomes" id="UP001642483"/>
    </source>
</evidence>
<dbReference type="InterPro" id="IPR018073">
    <property type="entry name" value="Prot_inh_cystat_CS"/>
</dbReference>
<keyword evidence="3" id="KW-0963">Cytoplasm</keyword>
<keyword evidence="8" id="KW-1185">Reference proteome</keyword>
<protein>
    <recommendedName>
        <fullName evidence="6">Cystatin domain-containing protein</fullName>
    </recommendedName>
</protein>
<dbReference type="Pfam" id="PF00031">
    <property type="entry name" value="Cystatin"/>
    <property type="match status" value="1"/>
</dbReference>
<feature type="domain" description="Cystatin" evidence="6">
    <location>
        <begin position="16"/>
        <end position="64"/>
    </location>
</feature>
<dbReference type="InterPro" id="IPR001713">
    <property type="entry name" value="Prot_inh_stefin"/>
</dbReference>
<evidence type="ECO:0000313" key="7">
    <source>
        <dbReference type="EMBL" id="CAK8674795.1"/>
    </source>
</evidence>
<dbReference type="Gene3D" id="3.10.450.10">
    <property type="match status" value="1"/>
</dbReference>
<name>A0ABP0F566_CLALP</name>
<reference evidence="7 8" key="1">
    <citation type="submission" date="2024-02" db="EMBL/GenBank/DDBJ databases">
        <authorList>
            <person name="Daric V."/>
            <person name="Darras S."/>
        </authorList>
    </citation>
    <scope>NUCLEOTIDE SEQUENCE [LARGE SCALE GENOMIC DNA]</scope>
</reference>
<dbReference type="PANTHER" id="PTHR11414:SF21">
    <property type="entry name" value="CYSTATIN 14A, TANDEM DUPLICATE 1-RELATED"/>
    <property type="match status" value="1"/>
</dbReference>
<evidence type="ECO:0000256" key="1">
    <source>
        <dbReference type="ARBA" id="ARBA00004496"/>
    </source>
</evidence>
<sequence>MEQAPQTHPGGLGGEKPATSDIQQLCDMVKADVEMKIGKNDEFVAVTYRSQVVAGTMFFIKVILSDIVLDVSYLYSI</sequence>
<dbReference type="EMBL" id="CAWYQH010000013">
    <property type="protein sequence ID" value="CAK8674795.1"/>
    <property type="molecule type" value="Genomic_DNA"/>
</dbReference>
<dbReference type="InterPro" id="IPR046350">
    <property type="entry name" value="Cystatin_sf"/>
</dbReference>
<evidence type="ECO:0000256" key="5">
    <source>
        <dbReference type="ARBA" id="ARBA00022704"/>
    </source>
</evidence>
<dbReference type="InterPro" id="IPR000010">
    <property type="entry name" value="Cystatin_dom"/>
</dbReference>
<keyword evidence="4" id="KW-0646">Protease inhibitor</keyword>
<proteinExistence type="inferred from homology"/>
<dbReference type="Proteomes" id="UP001642483">
    <property type="component" value="Unassembled WGS sequence"/>
</dbReference>
<dbReference type="SUPFAM" id="SSF54403">
    <property type="entry name" value="Cystatin/monellin"/>
    <property type="match status" value="1"/>
</dbReference>
<evidence type="ECO:0000256" key="2">
    <source>
        <dbReference type="ARBA" id="ARBA00009403"/>
    </source>
</evidence>
<evidence type="ECO:0000256" key="4">
    <source>
        <dbReference type="ARBA" id="ARBA00022690"/>
    </source>
</evidence>
<dbReference type="PANTHER" id="PTHR11414">
    <property type="entry name" value="CYSTATIN FAMILY MEMBER"/>
    <property type="match status" value="1"/>
</dbReference>
<accession>A0ABP0F566</accession>
<dbReference type="PROSITE" id="PS00287">
    <property type="entry name" value="CYSTATIN"/>
    <property type="match status" value="1"/>
</dbReference>
<evidence type="ECO:0000256" key="3">
    <source>
        <dbReference type="ARBA" id="ARBA00022490"/>
    </source>
</evidence>
<comment type="similarity">
    <text evidence="2">Belongs to the cystatin family.</text>
</comment>
<evidence type="ECO:0000259" key="6">
    <source>
        <dbReference type="Pfam" id="PF00031"/>
    </source>
</evidence>
<comment type="caution">
    <text evidence="7">The sequence shown here is derived from an EMBL/GenBank/DDBJ whole genome shotgun (WGS) entry which is preliminary data.</text>
</comment>
<comment type="subcellular location">
    <subcellularLocation>
        <location evidence="1">Cytoplasm</location>
    </subcellularLocation>
</comment>
<organism evidence="7 8">
    <name type="scientific">Clavelina lepadiformis</name>
    <name type="common">Light-bulb sea squirt</name>
    <name type="synonym">Ascidia lepadiformis</name>
    <dbReference type="NCBI Taxonomy" id="159417"/>
    <lineage>
        <taxon>Eukaryota</taxon>
        <taxon>Metazoa</taxon>
        <taxon>Chordata</taxon>
        <taxon>Tunicata</taxon>
        <taxon>Ascidiacea</taxon>
        <taxon>Aplousobranchia</taxon>
        <taxon>Clavelinidae</taxon>
        <taxon>Clavelina</taxon>
    </lineage>
</organism>
<keyword evidence="5" id="KW-0789">Thiol protease inhibitor</keyword>
<gene>
    <name evidence="7" type="ORF">CVLEPA_LOCUS4458</name>
</gene>